<reference evidence="5" key="1">
    <citation type="submission" date="2016-10" db="EMBL/GenBank/DDBJ databases">
        <authorList>
            <person name="Varghese N."/>
            <person name="Submissions S."/>
        </authorList>
    </citation>
    <scope>NUCLEOTIDE SEQUENCE [LARGE SCALE GENOMIC DNA]</scope>
    <source>
        <strain evidence="5">DSM 21857</strain>
    </source>
</reference>
<dbReference type="Gene3D" id="3.40.50.450">
    <property type="match status" value="1"/>
</dbReference>
<dbReference type="GO" id="GO:0008714">
    <property type="term" value="F:AMP nucleosidase activity"/>
    <property type="evidence" value="ECO:0007669"/>
    <property type="project" value="UniProtKB-EC"/>
</dbReference>
<keyword evidence="3" id="KW-0203">Cytokinin biosynthesis</keyword>
<dbReference type="RefSeq" id="WP_091521596.1">
    <property type="nucleotide sequence ID" value="NZ_FORF01000010.1"/>
</dbReference>
<proteinExistence type="inferred from homology"/>
<protein>
    <recommendedName>
        <fullName evidence="3">Cytokinin riboside 5'-monophosphate phosphoribohydrolase</fullName>
        <ecNumber evidence="3">3.2.2.n1</ecNumber>
    </recommendedName>
</protein>
<accession>A0A1I3N5U0</accession>
<evidence type="ECO:0000313" key="4">
    <source>
        <dbReference type="EMBL" id="SFJ04663.1"/>
    </source>
</evidence>
<dbReference type="GO" id="GO:0009691">
    <property type="term" value="P:cytokinin biosynthetic process"/>
    <property type="evidence" value="ECO:0007669"/>
    <property type="project" value="UniProtKB-UniRule"/>
</dbReference>
<organism evidence="4 5">
    <name type="scientific">Aquamicrobium aerolatum DSM 21857</name>
    <dbReference type="NCBI Taxonomy" id="1121003"/>
    <lineage>
        <taxon>Bacteria</taxon>
        <taxon>Pseudomonadati</taxon>
        <taxon>Pseudomonadota</taxon>
        <taxon>Alphaproteobacteria</taxon>
        <taxon>Hyphomicrobiales</taxon>
        <taxon>Phyllobacteriaceae</taxon>
        <taxon>Aerobium</taxon>
    </lineage>
</organism>
<dbReference type="Proteomes" id="UP000242763">
    <property type="component" value="Unassembled WGS sequence"/>
</dbReference>
<comment type="similarity">
    <text evidence="2 3">Belongs to the LOG family.</text>
</comment>
<dbReference type="EMBL" id="FORF01000010">
    <property type="protein sequence ID" value="SFJ04663.1"/>
    <property type="molecule type" value="Genomic_DNA"/>
</dbReference>
<gene>
    <name evidence="4" type="ORF">SAMN03080618_01963</name>
</gene>
<dbReference type="PANTHER" id="PTHR31223:SF70">
    <property type="entry name" value="LOG FAMILY PROTEIN YJL055W"/>
    <property type="match status" value="1"/>
</dbReference>
<dbReference type="GO" id="GO:0005829">
    <property type="term" value="C:cytosol"/>
    <property type="evidence" value="ECO:0007669"/>
    <property type="project" value="TreeGrafter"/>
</dbReference>
<keyword evidence="5" id="KW-1185">Reference proteome</keyword>
<dbReference type="STRING" id="1121003.SAMN03080618_01963"/>
<keyword evidence="3" id="KW-0378">Hydrolase</keyword>
<dbReference type="PANTHER" id="PTHR31223">
    <property type="entry name" value="LOG FAMILY PROTEIN YJL055W"/>
    <property type="match status" value="1"/>
</dbReference>
<dbReference type="SUPFAM" id="SSF102405">
    <property type="entry name" value="MCP/YpsA-like"/>
    <property type="match status" value="1"/>
</dbReference>
<evidence type="ECO:0000256" key="1">
    <source>
        <dbReference type="ARBA" id="ARBA00000274"/>
    </source>
</evidence>
<dbReference type="InterPro" id="IPR005269">
    <property type="entry name" value="LOG"/>
</dbReference>
<sequence length="203" mass="21653">MNLIRSICVYCGSSPGQGDIYMEAGYQLGRSIAGAGLRLVYGGGNKGIMGAVAKGTMDAGGPVTGIIPRFLMNREATETALTQLDETIVTENMHQRKHAMFEKSDAFVALPGGIGTLEEVIEIMTWAQLGRHKKPIVFGNVNGFWNPMMTLLDHMRGEGFVHTGHLVQPLMIDDVAAIVPAILAEAAGSGSPSEGDARVIDRL</sequence>
<dbReference type="NCBIfam" id="TIGR00730">
    <property type="entry name" value="Rossman fold protein, TIGR00730 family"/>
    <property type="match status" value="1"/>
</dbReference>
<dbReference type="Pfam" id="PF03641">
    <property type="entry name" value="Lysine_decarbox"/>
    <property type="match status" value="1"/>
</dbReference>
<comment type="catalytic activity">
    <reaction evidence="1">
        <text>AMP + H2O = D-ribose 5-phosphate + adenine</text>
        <dbReference type="Rhea" id="RHEA:20129"/>
        <dbReference type="ChEBI" id="CHEBI:15377"/>
        <dbReference type="ChEBI" id="CHEBI:16708"/>
        <dbReference type="ChEBI" id="CHEBI:78346"/>
        <dbReference type="ChEBI" id="CHEBI:456215"/>
        <dbReference type="EC" id="3.2.2.4"/>
    </reaction>
</comment>
<evidence type="ECO:0000256" key="3">
    <source>
        <dbReference type="RuleBase" id="RU363015"/>
    </source>
</evidence>
<dbReference type="AlphaFoldDB" id="A0A1I3N5U0"/>
<evidence type="ECO:0000256" key="2">
    <source>
        <dbReference type="ARBA" id="ARBA00006763"/>
    </source>
</evidence>
<dbReference type="OrthoDB" id="9801098at2"/>
<dbReference type="EC" id="3.2.2.n1" evidence="3"/>
<evidence type="ECO:0000313" key="5">
    <source>
        <dbReference type="Proteomes" id="UP000242763"/>
    </source>
</evidence>
<dbReference type="InterPro" id="IPR031100">
    <property type="entry name" value="LOG_fam"/>
</dbReference>
<name>A0A1I3N5U0_9HYPH</name>